<organism evidence="2 3">
    <name type="scientific">Micromonospora harpali</name>
    <dbReference type="NCBI Taxonomy" id="1490225"/>
    <lineage>
        <taxon>Bacteria</taxon>
        <taxon>Bacillati</taxon>
        <taxon>Actinomycetota</taxon>
        <taxon>Actinomycetes</taxon>
        <taxon>Micromonosporales</taxon>
        <taxon>Micromonosporaceae</taxon>
        <taxon>Micromonospora</taxon>
    </lineage>
</organism>
<feature type="domain" description="HTH asnC-type" evidence="1">
    <location>
        <begin position="24"/>
        <end position="62"/>
    </location>
</feature>
<reference evidence="3" key="1">
    <citation type="journal article" date="2019" name="Int. J. Syst. Evol. Microbiol.">
        <title>The Global Catalogue of Microorganisms (GCM) 10K type strain sequencing project: providing services to taxonomists for standard genome sequencing and annotation.</title>
        <authorList>
            <consortium name="The Broad Institute Genomics Platform"/>
            <consortium name="The Broad Institute Genome Sequencing Center for Infectious Disease"/>
            <person name="Wu L."/>
            <person name="Ma J."/>
        </authorList>
    </citation>
    <scope>NUCLEOTIDE SEQUENCE [LARGE SCALE GENOMIC DNA]</scope>
    <source>
        <strain evidence="3">CGMCC 4.7173</strain>
    </source>
</reference>
<keyword evidence="3" id="KW-1185">Reference proteome</keyword>
<dbReference type="InterPro" id="IPR036388">
    <property type="entry name" value="WH-like_DNA-bd_sf"/>
</dbReference>
<dbReference type="Gene3D" id="1.10.10.10">
    <property type="entry name" value="Winged helix-like DNA-binding domain superfamily/Winged helix DNA-binding domain"/>
    <property type="match status" value="1"/>
</dbReference>
<protein>
    <submittedName>
        <fullName evidence="2">Winged helix-turn-helix transcriptional regulator</fullName>
    </submittedName>
</protein>
<dbReference type="RefSeq" id="WP_377539494.1">
    <property type="nucleotide sequence ID" value="NZ_JBHSQQ010000765.1"/>
</dbReference>
<dbReference type="SUPFAM" id="SSF46785">
    <property type="entry name" value="Winged helix' DNA-binding domain"/>
    <property type="match status" value="1"/>
</dbReference>
<evidence type="ECO:0000313" key="2">
    <source>
        <dbReference type="EMBL" id="MFC5946451.1"/>
    </source>
</evidence>
<evidence type="ECO:0000313" key="3">
    <source>
        <dbReference type="Proteomes" id="UP001596207"/>
    </source>
</evidence>
<comment type="caution">
    <text evidence="2">The sequence shown here is derived from an EMBL/GenBank/DDBJ whole genome shotgun (WGS) entry which is preliminary data.</text>
</comment>
<dbReference type="PRINTS" id="PR00033">
    <property type="entry name" value="HTHASNC"/>
</dbReference>
<proteinExistence type="predicted"/>
<dbReference type="InterPro" id="IPR036390">
    <property type="entry name" value="WH_DNA-bd_sf"/>
</dbReference>
<dbReference type="Proteomes" id="UP001596207">
    <property type="component" value="Unassembled WGS sequence"/>
</dbReference>
<gene>
    <name evidence="2" type="ORF">ACFPZ4_34200</name>
</gene>
<dbReference type="InterPro" id="IPR000485">
    <property type="entry name" value="AsnC-type_HTH_dom"/>
</dbReference>
<dbReference type="Pfam" id="PF13412">
    <property type="entry name" value="HTH_24"/>
    <property type="match status" value="1"/>
</dbReference>
<sequence>MADMSGNSTHEGGQPGRIGIGLELDATHLKILEVLRENGRISVAALAERVGISRANAYTRFE</sequence>
<accession>A0ABW1I1A3</accession>
<feature type="non-terminal residue" evidence="2">
    <location>
        <position position="62"/>
    </location>
</feature>
<evidence type="ECO:0000259" key="1">
    <source>
        <dbReference type="PROSITE" id="PS50956"/>
    </source>
</evidence>
<dbReference type="PROSITE" id="PS50956">
    <property type="entry name" value="HTH_ASNC_2"/>
    <property type="match status" value="1"/>
</dbReference>
<dbReference type="EMBL" id="JBHSQQ010000765">
    <property type="protein sequence ID" value="MFC5946451.1"/>
    <property type="molecule type" value="Genomic_DNA"/>
</dbReference>
<name>A0ABW1I1A3_9ACTN</name>